<dbReference type="OrthoDB" id="9797498at2"/>
<organism evidence="3 4">
    <name type="scientific">Rufibacter radiotolerans</name>
    <dbReference type="NCBI Taxonomy" id="1379910"/>
    <lineage>
        <taxon>Bacteria</taxon>
        <taxon>Pseudomonadati</taxon>
        <taxon>Bacteroidota</taxon>
        <taxon>Cytophagia</taxon>
        <taxon>Cytophagales</taxon>
        <taxon>Hymenobacteraceae</taxon>
        <taxon>Rufibacter</taxon>
    </lineage>
</organism>
<keyword evidence="2" id="KW-0732">Signal</keyword>
<feature type="chain" id="PRO_5005211914" description="WD40-like Beta Propeller Repeat" evidence="2">
    <location>
        <begin position="23"/>
        <end position="295"/>
    </location>
</feature>
<comment type="similarity">
    <text evidence="1">Belongs to the TolB family.</text>
</comment>
<keyword evidence="4" id="KW-1185">Reference proteome</keyword>
<dbReference type="Pfam" id="PF07676">
    <property type="entry name" value="PD40"/>
    <property type="match status" value="2"/>
</dbReference>
<dbReference type="RefSeq" id="WP_048920814.1">
    <property type="nucleotide sequence ID" value="NZ_CP010777.1"/>
</dbReference>
<dbReference type="PANTHER" id="PTHR36842:SF1">
    <property type="entry name" value="PROTEIN TOLB"/>
    <property type="match status" value="1"/>
</dbReference>
<dbReference type="STRING" id="1379910.TH63_09925"/>
<reference evidence="3 4" key="1">
    <citation type="submission" date="2015-01" db="EMBL/GenBank/DDBJ databases">
        <title>Rufibacter sp./DG31D/ whole genome sequencing.</title>
        <authorList>
            <person name="Kim M.K."/>
            <person name="Srinivasan S."/>
            <person name="Lee J.-J."/>
        </authorList>
    </citation>
    <scope>NUCLEOTIDE SEQUENCE [LARGE SCALE GENOMIC DNA]</scope>
    <source>
        <strain evidence="3 4">DG31D</strain>
    </source>
</reference>
<proteinExistence type="inferred from homology"/>
<sequence>MKFIPQIFLTLLLGAGTLPVMAQAIPDTEIFLVSLKTKQQDVQVGKPMNVSQRSGYDNQPSFTPDGKSVLYTSQRDGKQTDIYQYLLKKEKTVQLSNTPENEYSPLVTPDRKSFSVVRGKEQDLWTFPLKPNSEQPKLLLDFSQLVGYHVWYNQDSLLIAAFPDKPPMALYLTKPGEGEGVVLEPSIGRSLQKVPWQPAISYVVPLSDSVSVIRQWNMRTSQSELLIEGLAGSQDVAWFPDGRLLMAQGTKLYVCRPGTGAQWKEVADLASAGIMGITRLAVSPKGDYLAFVANQ</sequence>
<dbReference type="SUPFAM" id="SSF82171">
    <property type="entry name" value="DPP6 N-terminal domain-like"/>
    <property type="match status" value="1"/>
</dbReference>
<dbReference type="InterPro" id="IPR011659">
    <property type="entry name" value="WD40"/>
</dbReference>
<dbReference type="Gene3D" id="2.120.10.30">
    <property type="entry name" value="TolB, C-terminal domain"/>
    <property type="match status" value="1"/>
</dbReference>
<dbReference type="InterPro" id="IPR011042">
    <property type="entry name" value="6-blade_b-propeller_TolB-like"/>
</dbReference>
<accession>A0A0H4VKM1</accession>
<dbReference type="KEGG" id="ruf:TH63_09925"/>
<dbReference type="AlphaFoldDB" id="A0A0H4VKM1"/>
<evidence type="ECO:0000256" key="1">
    <source>
        <dbReference type="ARBA" id="ARBA00009820"/>
    </source>
</evidence>
<evidence type="ECO:0008006" key="5">
    <source>
        <dbReference type="Google" id="ProtNLM"/>
    </source>
</evidence>
<dbReference type="PATRIC" id="fig|1379910.4.peg.2154"/>
<evidence type="ECO:0000256" key="2">
    <source>
        <dbReference type="SAM" id="SignalP"/>
    </source>
</evidence>
<gene>
    <name evidence="3" type="ORF">TH63_09925</name>
</gene>
<name>A0A0H4VKM1_9BACT</name>
<evidence type="ECO:0000313" key="3">
    <source>
        <dbReference type="EMBL" id="AKQ45888.1"/>
    </source>
</evidence>
<dbReference type="EMBL" id="CP010777">
    <property type="protein sequence ID" value="AKQ45888.1"/>
    <property type="molecule type" value="Genomic_DNA"/>
</dbReference>
<dbReference type="Proteomes" id="UP000036458">
    <property type="component" value="Chromosome"/>
</dbReference>
<evidence type="ECO:0000313" key="4">
    <source>
        <dbReference type="Proteomes" id="UP000036458"/>
    </source>
</evidence>
<protein>
    <recommendedName>
        <fullName evidence="5">WD40-like Beta Propeller Repeat</fullName>
    </recommendedName>
</protein>
<feature type="signal peptide" evidence="2">
    <location>
        <begin position="1"/>
        <end position="22"/>
    </location>
</feature>
<dbReference type="PANTHER" id="PTHR36842">
    <property type="entry name" value="PROTEIN TOLB HOMOLOG"/>
    <property type="match status" value="1"/>
</dbReference>